<feature type="region of interest" description="Disordered" evidence="1">
    <location>
        <begin position="1107"/>
        <end position="1193"/>
    </location>
</feature>
<dbReference type="Pfam" id="PF08514">
    <property type="entry name" value="STAG"/>
    <property type="match status" value="1"/>
</dbReference>
<dbReference type="SUPFAM" id="SSF48371">
    <property type="entry name" value="ARM repeat"/>
    <property type="match status" value="1"/>
</dbReference>
<dbReference type="Pfam" id="PF21581">
    <property type="entry name" value="SCD"/>
    <property type="match status" value="1"/>
</dbReference>
<keyword evidence="4" id="KW-1185">Reference proteome</keyword>
<dbReference type="InterPro" id="IPR013721">
    <property type="entry name" value="STAG"/>
</dbReference>
<feature type="domain" description="SCD" evidence="2">
    <location>
        <begin position="352"/>
        <end position="437"/>
    </location>
</feature>
<evidence type="ECO:0000313" key="4">
    <source>
        <dbReference type="Proteomes" id="UP001305779"/>
    </source>
</evidence>
<reference evidence="3 4" key="1">
    <citation type="journal article" date="2023" name="G3 (Bethesda)">
        <title>A chromosome-level genome assembly of Zasmidium syzygii isolated from banana leaves.</title>
        <authorList>
            <person name="van Westerhoven A.C."/>
            <person name="Mehrabi R."/>
            <person name="Talebi R."/>
            <person name="Steentjes M.B.F."/>
            <person name="Corcolon B."/>
            <person name="Chong P.A."/>
            <person name="Kema G.H.J."/>
            <person name="Seidl M.F."/>
        </authorList>
    </citation>
    <scope>NUCLEOTIDE SEQUENCE [LARGE SCALE GENOMIC DNA]</scope>
    <source>
        <strain evidence="3 4">P124</strain>
    </source>
</reference>
<comment type="caution">
    <text evidence="3">The sequence shown here is derived from an EMBL/GenBank/DDBJ whole genome shotgun (WGS) entry which is preliminary data.</text>
</comment>
<dbReference type="InterPro" id="IPR056396">
    <property type="entry name" value="HEAT_SCC3-SA"/>
</dbReference>
<dbReference type="EMBL" id="JAXOVC010000002">
    <property type="protein sequence ID" value="KAK4504662.1"/>
    <property type="molecule type" value="Genomic_DNA"/>
</dbReference>
<proteinExistence type="predicted"/>
<dbReference type="PANTHER" id="PTHR11199">
    <property type="entry name" value="STROMAL ANTIGEN"/>
    <property type="match status" value="1"/>
</dbReference>
<feature type="compositionally biased region" description="Acidic residues" evidence="1">
    <location>
        <begin position="48"/>
        <end position="76"/>
    </location>
</feature>
<feature type="region of interest" description="Disordered" evidence="1">
    <location>
        <begin position="994"/>
        <end position="1041"/>
    </location>
</feature>
<gene>
    <name evidence="3" type="ORF">PRZ48_002623</name>
</gene>
<feature type="compositionally biased region" description="Low complexity" evidence="1">
    <location>
        <begin position="1027"/>
        <end position="1036"/>
    </location>
</feature>
<feature type="compositionally biased region" description="Basic and acidic residues" evidence="1">
    <location>
        <begin position="322"/>
        <end position="333"/>
    </location>
</feature>
<dbReference type="InterPro" id="IPR039662">
    <property type="entry name" value="Cohesin_Scc3/SA"/>
</dbReference>
<dbReference type="InterPro" id="IPR016024">
    <property type="entry name" value="ARM-type_fold"/>
</dbReference>
<dbReference type="Gene3D" id="1.25.10.10">
    <property type="entry name" value="Leucine-rich Repeat Variant"/>
    <property type="match status" value="1"/>
</dbReference>
<dbReference type="Pfam" id="PF24571">
    <property type="entry name" value="HEAT_SCC3-SA"/>
    <property type="match status" value="1"/>
</dbReference>
<dbReference type="InterPro" id="IPR020839">
    <property type="entry name" value="SCD"/>
</dbReference>
<dbReference type="InterPro" id="IPR011989">
    <property type="entry name" value="ARM-like"/>
</dbReference>
<feature type="region of interest" description="Disordered" evidence="1">
    <location>
        <begin position="1"/>
        <end position="124"/>
    </location>
</feature>
<evidence type="ECO:0000256" key="1">
    <source>
        <dbReference type="SAM" id="MobiDB-lite"/>
    </source>
</evidence>
<sequence>MASTTSPTAEVASTAKRASSRARRRPDVYTSTPFTSSKRKRDEREVPDADGDVDMDGEEESEDDDDPEDDEPAEEEIREKAKKSRKPKSSAPKKPAQKKPKANGVTLPIRAATKAPAKKRAPKKVKVADSADAEAAGGLYAEVFAHDKTIEQVVAEWLDAFTDHESLALSDVINFVLKAAGTNGKVTEHDTEDPDNASNRITDLQEEFQATEPTDYPIIAKGKGLNANAFKKTVASFFDILIQTIAAKGWLSTNSELIENVQVWLSSLTSATSRAFRHTSTVCALSVIGALCEVTKGFAQKASDDQSLAESERKKKNANKGRIKDFEQKAKEGNEQLETGRELLRDWFDTIFIHRYRDIDANIRRDCVEALGDWIAILPDQFFDGNHLRYLGWLLSDEHASVRAEVLKQLHRFYGDSNKLGGLKTFTERFRPRLVEIGTSDADIHVRISGLELLDLLRENDLLEPDDTDMVGRLVFHDDPKIRKAVARFFAASVKDLYDSKVEELGGEEALEEALPEGNDSNFEAPRLEWLKYKSLAEMLQAYDQDEDLPAQIERSKVDGSLILRAGGCDSRFTFAVDALYEEIKEVQEWQAVAGYLLFDHSRGRANGVGDDPLSQLKHESTLQEAEEIILLEVLNASVKRSMSGLAERITGHKSKLTKKQKEDLEEEQDEAVRHLTDLIPKLLKKFGDVPHTAAAVLRLGNVLALPALQGLRHDSAASAALLDDLRKQFMSHGTDEVLAPATGAISHAISYGELDESALEKVSSLWEDVVSNLAELLDVKTVTVRGCSQQEELLALANNLLRIIRLASATNCIEPLEDTSVAAEDETIGKKYNGAIDFIIDLTKRAQHSSGPAPDPEEAALEDVVAARAAEAAIFYFQWKITSVVNIVKSGQDVEYEMLSALAERRDAFVENLAAVMDGRRAGDEVSRKAARYLLDLYTTSAVLRTLQTRAGVSDDYTVLVMDLDADHEKAIMKVFAAAEREYAKLSNRKLEAPVSEAKDDDDDVDADPIDDDPLSDDEDEDEETQQTQTQPSQARDAKMSKPLLAEERLCQLTSKLVWAILAGVIDDKATRKRLERNKNRLGPNFKEVLAYLDVQNVGKKGKAAAKKAPAAKKAGQTNGTAKAGKGKANPKSNAIVAEDEEEDEIVDEDMEEGAEEVLKRRELDVEEDEEPQDDEMVNGAPDEDEESVLGD</sequence>
<organism evidence="3 4">
    <name type="scientific">Zasmidium cellare</name>
    <name type="common">Wine cellar mold</name>
    <name type="synonym">Racodium cellare</name>
    <dbReference type="NCBI Taxonomy" id="395010"/>
    <lineage>
        <taxon>Eukaryota</taxon>
        <taxon>Fungi</taxon>
        <taxon>Dikarya</taxon>
        <taxon>Ascomycota</taxon>
        <taxon>Pezizomycotina</taxon>
        <taxon>Dothideomycetes</taxon>
        <taxon>Dothideomycetidae</taxon>
        <taxon>Mycosphaerellales</taxon>
        <taxon>Mycosphaerellaceae</taxon>
        <taxon>Zasmidium</taxon>
    </lineage>
</organism>
<name>A0ABR0EST2_ZASCE</name>
<protein>
    <recommendedName>
        <fullName evidence="2">SCD domain-containing protein</fullName>
    </recommendedName>
</protein>
<dbReference type="Proteomes" id="UP001305779">
    <property type="component" value="Unassembled WGS sequence"/>
</dbReference>
<accession>A0ABR0EST2</accession>
<feature type="compositionally biased region" description="Low complexity" evidence="1">
    <location>
        <begin position="1108"/>
        <end position="1117"/>
    </location>
</feature>
<dbReference type="PANTHER" id="PTHR11199:SF0">
    <property type="entry name" value="LD34181P-RELATED"/>
    <property type="match status" value="1"/>
</dbReference>
<feature type="compositionally biased region" description="Acidic residues" evidence="1">
    <location>
        <begin position="1166"/>
        <end position="1193"/>
    </location>
</feature>
<evidence type="ECO:0000313" key="3">
    <source>
        <dbReference type="EMBL" id="KAK4504662.1"/>
    </source>
</evidence>
<feature type="compositionally biased region" description="Acidic residues" evidence="1">
    <location>
        <begin position="1000"/>
        <end position="1026"/>
    </location>
</feature>
<feature type="compositionally biased region" description="Acidic residues" evidence="1">
    <location>
        <begin position="1139"/>
        <end position="1157"/>
    </location>
</feature>
<evidence type="ECO:0000259" key="2">
    <source>
        <dbReference type="PROSITE" id="PS51425"/>
    </source>
</evidence>
<dbReference type="PROSITE" id="PS51425">
    <property type="entry name" value="SCD"/>
    <property type="match status" value="1"/>
</dbReference>
<feature type="region of interest" description="Disordered" evidence="1">
    <location>
        <begin position="305"/>
        <end position="333"/>
    </location>
</feature>